<reference evidence="2 3" key="1">
    <citation type="journal article" date="2018" name="Biotechnol. Adv.">
        <title>Improved genomic resources and new bioinformatic workflow for the carcinogenic parasite Clonorchis sinensis: Biotechnological implications.</title>
        <authorList>
            <person name="Wang D."/>
            <person name="Korhonen P.K."/>
            <person name="Gasser R.B."/>
            <person name="Young N.D."/>
        </authorList>
    </citation>
    <scope>NUCLEOTIDE SEQUENCE [LARGE SCALE GENOMIC DNA]</scope>
    <source>
        <strain evidence="2">Cs-k2</strain>
    </source>
</reference>
<keyword evidence="3" id="KW-1185">Reference proteome</keyword>
<dbReference type="Proteomes" id="UP000286415">
    <property type="component" value="Unassembled WGS sequence"/>
</dbReference>
<proteinExistence type="predicted"/>
<evidence type="ECO:0000313" key="2">
    <source>
        <dbReference type="EMBL" id="KAG5453238.1"/>
    </source>
</evidence>
<sequence length="260" mass="29030">MIPVYVLYVVFLQAIVRTHSKCPSSYNEVSPGLCVVRLRTAYSFCEACEMCAQYGAVRGHLAFILGRNANRVFPNQSETAFTWLGFNKFLTQPRQPAVEWRDVDPRTPDFTTNGSEMKFATREASILPVVVINSVGTMYTCVSNCYGLAIAVYCEYGGVLPTGSLHQQYRSDFPVPLTELVSSETGGYGCSKEVKSNSIIDCARKCTLDVACRSFYYGNHSGRCVHNMYADSLLATSMASGELNWKRFAKVSYPWLRDEL</sequence>
<evidence type="ECO:0000259" key="1">
    <source>
        <dbReference type="Pfam" id="PF00024"/>
    </source>
</evidence>
<name>A0A3R7DB85_CLOSI</name>
<dbReference type="InterPro" id="IPR003609">
    <property type="entry name" value="Pan_app"/>
</dbReference>
<dbReference type="EMBL" id="NIRI02000013">
    <property type="protein sequence ID" value="KAG5453238.1"/>
    <property type="molecule type" value="Genomic_DNA"/>
</dbReference>
<dbReference type="InParanoid" id="A0A3R7DB85"/>
<accession>A0A3R7DB85</accession>
<dbReference type="Pfam" id="PF00024">
    <property type="entry name" value="PAN_1"/>
    <property type="match status" value="1"/>
</dbReference>
<feature type="domain" description="Apple" evidence="1">
    <location>
        <begin position="192"/>
        <end position="227"/>
    </location>
</feature>
<comment type="caution">
    <text evidence="2">The sequence shown here is derived from an EMBL/GenBank/DDBJ whole genome shotgun (WGS) entry which is preliminary data.</text>
</comment>
<organism evidence="2 3">
    <name type="scientific">Clonorchis sinensis</name>
    <name type="common">Chinese liver fluke</name>
    <dbReference type="NCBI Taxonomy" id="79923"/>
    <lineage>
        <taxon>Eukaryota</taxon>
        <taxon>Metazoa</taxon>
        <taxon>Spiralia</taxon>
        <taxon>Lophotrochozoa</taxon>
        <taxon>Platyhelminthes</taxon>
        <taxon>Trematoda</taxon>
        <taxon>Digenea</taxon>
        <taxon>Opisthorchiida</taxon>
        <taxon>Opisthorchiata</taxon>
        <taxon>Opisthorchiidae</taxon>
        <taxon>Clonorchis</taxon>
    </lineage>
</organism>
<gene>
    <name evidence="2" type="ORF">CSKR_113603</name>
</gene>
<evidence type="ECO:0000313" key="3">
    <source>
        <dbReference type="Proteomes" id="UP000286415"/>
    </source>
</evidence>
<dbReference type="SUPFAM" id="SSF56436">
    <property type="entry name" value="C-type lectin-like"/>
    <property type="match status" value="1"/>
</dbReference>
<dbReference type="AlphaFoldDB" id="A0A3R7DB85"/>
<protein>
    <recommendedName>
        <fullName evidence="1">Apple domain-containing protein</fullName>
    </recommendedName>
</protein>
<dbReference type="OrthoDB" id="6256205at2759"/>
<reference evidence="2 3" key="2">
    <citation type="journal article" date="2021" name="Genomics">
        <title>High-quality reference genome for Clonorchis sinensis.</title>
        <authorList>
            <person name="Young N.D."/>
            <person name="Stroehlein A.J."/>
            <person name="Kinkar L."/>
            <person name="Wang T."/>
            <person name="Sohn W.M."/>
            <person name="Chang B.C.H."/>
            <person name="Kaur P."/>
            <person name="Weisz D."/>
            <person name="Dudchenko O."/>
            <person name="Aiden E.L."/>
            <person name="Korhonen P.K."/>
            <person name="Gasser R.B."/>
        </authorList>
    </citation>
    <scope>NUCLEOTIDE SEQUENCE [LARGE SCALE GENOMIC DNA]</scope>
    <source>
        <strain evidence="2">Cs-k2</strain>
    </source>
</reference>
<dbReference type="InterPro" id="IPR016187">
    <property type="entry name" value="CTDL_fold"/>
</dbReference>
<dbReference type="SUPFAM" id="SSF57414">
    <property type="entry name" value="Hairpin loop containing domain-like"/>
    <property type="match status" value="1"/>
</dbReference>